<dbReference type="EnsemblPlants" id="AVESA.00010b.r2.3AG0420570.1">
    <property type="protein sequence ID" value="AVESA.00010b.r2.3AG0420570.1.CDS"/>
    <property type="gene ID" value="AVESA.00010b.r2.3AG0420570"/>
</dbReference>
<sequence length="341" mass="38358">MAGGDSCPNAVVPQNDREADELLKKQEQQEQQPAEEARGLNPLDPIYSEYDPKLKKYVYTRYFFNPKIDLDLESPAGPMRHTDKKFREGLPLPNSANVLSVKIVSSDYDYPLDVYGTVIARDNLDRHCVYLFRRGKDNCQSITSKDNSLILTGPKRGLLLCDSIFFEIDLKIKDLHGREIKDERLGKGLLELDGIIRQTSNVKHGVEKSTLVSMHSTLDLSYAFVRNAVEGTVETRILQGPVDFHGKIIASTTSVPCDIVLHDSKVNGLLTADDNRFIQTVRRIIGVSVDEMLLVTITPEGGDEFSDCTVKFTPKLNSYDEKNIVCGNYKMQVKVIWSLLM</sequence>
<evidence type="ECO:0000313" key="2">
    <source>
        <dbReference type="Proteomes" id="UP001732700"/>
    </source>
</evidence>
<evidence type="ECO:0000313" key="1">
    <source>
        <dbReference type="EnsemblPlants" id="AVESA.00010b.r2.3AG0420570.1.CDS"/>
    </source>
</evidence>
<organism evidence="1 2">
    <name type="scientific">Avena sativa</name>
    <name type="common">Oat</name>
    <dbReference type="NCBI Taxonomy" id="4498"/>
    <lineage>
        <taxon>Eukaryota</taxon>
        <taxon>Viridiplantae</taxon>
        <taxon>Streptophyta</taxon>
        <taxon>Embryophyta</taxon>
        <taxon>Tracheophyta</taxon>
        <taxon>Spermatophyta</taxon>
        <taxon>Magnoliopsida</taxon>
        <taxon>Liliopsida</taxon>
        <taxon>Poales</taxon>
        <taxon>Poaceae</taxon>
        <taxon>BOP clade</taxon>
        <taxon>Pooideae</taxon>
        <taxon>Poodae</taxon>
        <taxon>Poeae</taxon>
        <taxon>Poeae Chloroplast Group 1 (Aveneae type)</taxon>
        <taxon>Aveninae</taxon>
        <taxon>Avena</taxon>
    </lineage>
</organism>
<protein>
    <submittedName>
        <fullName evidence="1">Uncharacterized protein</fullName>
    </submittedName>
</protein>
<keyword evidence="2" id="KW-1185">Reference proteome</keyword>
<accession>A0ACD5VDR5</accession>
<dbReference type="Proteomes" id="UP001732700">
    <property type="component" value="Chromosome 3A"/>
</dbReference>
<reference evidence="1" key="2">
    <citation type="submission" date="2025-09" db="UniProtKB">
        <authorList>
            <consortium name="EnsemblPlants"/>
        </authorList>
    </citation>
    <scope>IDENTIFICATION</scope>
</reference>
<reference evidence="1" key="1">
    <citation type="submission" date="2021-05" db="EMBL/GenBank/DDBJ databases">
        <authorList>
            <person name="Scholz U."/>
            <person name="Mascher M."/>
            <person name="Fiebig A."/>
        </authorList>
    </citation>
    <scope>NUCLEOTIDE SEQUENCE [LARGE SCALE GENOMIC DNA]</scope>
</reference>
<proteinExistence type="predicted"/>
<name>A0ACD5VDR5_AVESA</name>